<evidence type="ECO:0008006" key="4">
    <source>
        <dbReference type="Google" id="ProtNLM"/>
    </source>
</evidence>
<keyword evidence="3" id="KW-1185">Reference proteome</keyword>
<dbReference type="Proteomes" id="UP000440578">
    <property type="component" value="Unassembled WGS sequence"/>
</dbReference>
<name>A0A6A4WA94_AMPAM</name>
<comment type="caution">
    <text evidence="2">The sequence shown here is derived from an EMBL/GenBank/DDBJ whole genome shotgun (WGS) entry which is preliminary data.</text>
</comment>
<sequence length="219" mass="24049">MNTTLNTTSYKLKAELSDKGTALYIHTTSHQETEALLKLTSIGAIPVEVKDPITRVQGSIWAPELDMLDPADLLEGFGAEGVTAVFRPPRGPKAILYLTFSGSSLPDRVTAGYLSYRTRLAVPKPRRCRRCQNYGHGEAQCRGSGRHLTTDCTATHPACPPCGGSHEASHRDCPKWLQEMQIATLIHRQRMPPKQARAVANRDVGFPAPAPRREPAEVQ</sequence>
<dbReference type="OrthoDB" id="6505744at2759"/>
<dbReference type="AlphaFoldDB" id="A0A6A4WA94"/>
<organism evidence="2 3">
    <name type="scientific">Amphibalanus amphitrite</name>
    <name type="common">Striped barnacle</name>
    <name type="synonym">Balanus amphitrite</name>
    <dbReference type="NCBI Taxonomy" id="1232801"/>
    <lineage>
        <taxon>Eukaryota</taxon>
        <taxon>Metazoa</taxon>
        <taxon>Ecdysozoa</taxon>
        <taxon>Arthropoda</taxon>
        <taxon>Crustacea</taxon>
        <taxon>Multicrustacea</taxon>
        <taxon>Cirripedia</taxon>
        <taxon>Thoracica</taxon>
        <taxon>Thoracicalcarea</taxon>
        <taxon>Balanomorpha</taxon>
        <taxon>Balanoidea</taxon>
        <taxon>Balanidae</taxon>
        <taxon>Amphibalaninae</taxon>
        <taxon>Amphibalanus</taxon>
    </lineage>
</organism>
<proteinExistence type="predicted"/>
<evidence type="ECO:0000313" key="3">
    <source>
        <dbReference type="Proteomes" id="UP000440578"/>
    </source>
</evidence>
<protein>
    <recommendedName>
        <fullName evidence="4">Nucleic-acid-binding protein from transposon X-element</fullName>
    </recommendedName>
</protein>
<evidence type="ECO:0000256" key="1">
    <source>
        <dbReference type="SAM" id="MobiDB-lite"/>
    </source>
</evidence>
<evidence type="ECO:0000313" key="2">
    <source>
        <dbReference type="EMBL" id="KAF0298771.1"/>
    </source>
</evidence>
<accession>A0A6A4WA94</accession>
<feature type="region of interest" description="Disordered" evidence="1">
    <location>
        <begin position="190"/>
        <end position="219"/>
    </location>
</feature>
<dbReference type="EMBL" id="VIIS01001411">
    <property type="protein sequence ID" value="KAF0298771.1"/>
    <property type="molecule type" value="Genomic_DNA"/>
</dbReference>
<gene>
    <name evidence="2" type="ORF">FJT64_003901</name>
</gene>
<reference evidence="2 3" key="1">
    <citation type="submission" date="2019-07" db="EMBL/GenBank/DDBJ databases">
        <title>Draft genome assembly of a fouling barnacle, Amphibalanus amphitrite (Darwin, 1854): The first reference genome for Thecostraca.</title>
        <authorList>
            <person name="Kim W."/>
        </authorList>
    </citation>
    <scope>NUCLEOTIDE SEQUENCE [LARGE SCALE GENOMIC DNA]</scope>
    <source>
        <strain evidence="2">SNU_AA5</strain>
        <tissue evidence="2">Soma without cirri and trophi</tissue>
    </source>
</reference>